<sequence length="570" mass="65136">MDDSSRRKPSYRRDPQSRRRSWCCSFAVPPSSPENLSAHRSKALHHKTETLMKLSSNSVPNSPQSSKSGLGLSRIDPRRILSPGRVSPIDSDPTVAATIQEIESHPSPAIDSTTQMRSRSFRAPEERFRAPPEILSGSGGNVFDVRLNLRGKKGGGLVLELNSEVLCAKSELFAGLIEEYRKGSASSGSSGSRMCRIEVPDVDNLTVFRETIELMFEDDITKRLLKIGVYRAIDVLEVSAGIMFGKGVLSCLKYLEAVPWTEEEEEKLRSLFSRFKFDDATTKDILARLYMLDSADSKQDLARQLVWSITTCTDANARNELKSLVRGLLCKSSVYEKNHPDLNKEDIYIVCLSCLDSLVNLFEEASNDVFPEKLVMKETGRPLIERISRQVDNINWLLEILLDRQMGEEFVDMWADQSDLLKMHEKASPMVRYELSRVTAVLVIAMGTRKLHCRLESRSGLLQAWFGPLLLDFGWLQRCRKGLDTRTLEEAMGQTLLTLPLKLQYMLFMEWFRNFSKHGTECPNLSKAFQIWWRRTFQRGSETFSIESRSFFSWWNETYRAFAYWHSKNA</sequence>
<feature type="compositionally biased region" description="Low complexity" evidence="4">
    <location>
        <begin position="55"/>
        <end position="68"/>
    </location>
</feature>
<reference evidence="6" key="1">
    <citation type="submission" date="2020-03" db="EMBL/GenBank/DDBJ databases">
        <title>A high-quality chromosome-level genome assembly of a woody plant with both climbing and erect habits, Rhamnella rubrinervis.</title>
        <authorList>
            <person name="Lu Z."/>
            <person name="Yang Y."/>
            <person name="Zhu X."/>
            <person name="Sun Y."/>
        </authorList>
    </citation>
    <scope>NUCLEOTIDE SEQUENCE</scope>
    <source>
        <strain evidence="6">BYM</strain>
        <tissue evidence="6">Leaf</tissue>
    </source>
</reference>
<evidence type="ECO:0000256" key="3">
    <source>
        <dbReference type="ARBA" id="ARBA00022786"/>
    </source>
</evidence>
<evidence type="ECO:0000256" key="2">
    <source>
        <dbReference type="ARBA" id="ARBA00004906"/>
    </source>
</evidence>
<proteinExistence type="predicted"/>
<name>A0A8K0GW13_9ROSA</name>
<dbReference type="UniPathway" id="UPA00143"/>
<dbReference type="InterPro" id="IPR058039">
    <property type="entry name" value="At3g05675-like_ankyrin"/>
</dbReference>
<evidence type="ECO:0000259" key="5">
    <source>
        <dbReference type="PROSITE" id="PS50097"/>
    </source>
</evidence>
<dbReference type="InterPro" id="IPR038920">
    <property type="entry name" value="At3g05675-like"/>
</dbReference>
<dbReference type="Pfam" id="PF25553">
    <property type="entry name" value="BTB-POZ_ANK-like"/>
    <property type="match status" value="1"/>
</dbReference>
<keyword evidence="3" id="KW-0833">Ubl conjugation pathway</keyword>
<feature type="compositionally biased region" description="Basic and acidic residues" evidence="4">
    <location>
        <begin position="1"/>
        <end position="17"/>
    </location>
</feature>
<comment type="function">
    <text evidence="1">May act as a substrate-specific adapter of an E3 ubiquitin-protein ligase complex (CUL3-RBX1-BTB) which mediates the ubiquitination and subsequent proteasomal degradation of target proteins.</text>
</comment>
<comment type="caution">
    <text evidence="6">The sequence shown here is derived from an EMBL/GenBank/DDBJ whole genome shotgun (WGS) entry which is preliminary data.</text>
</comment>
<evidence type="ECO:0000313" key="6">
    <source>
        <dbReference type="EMBL" id="KAF3440589.1"/>
    </source>
</evidence>
<dbReference type="AlphaFoldDB" id="A0A8K0GW13"/>
<evidence type="ECO:0000256" key="4">
    <source>
        <dbReference type="SAM" id="MobiDB-lite"/>
    </source>
</evidence>
<evidence type="ECO:0000256" key="1">
    <source>
        <dbReference type="ARBA" id="ARBA00002668"/>
    </source>
</evidence>
<dbReference type="PANTHER" id="PTHR31060:SF33">
    <property type="entry name" value="OS04G0278000 PROTEIN"/>
    <property type="match status" value="1"/>
</dbReference>
<gene>
    <name evidence="6" type="ORF">FNV43_RR18873</name>
</gene>
<dbReference type="EMBL" id="VOIH02000008">
    <property type="protein sequence ID" value="KAF3440589.1"/>
    <property type="molecule type" value="Genomic_DNA"/>
</dbReference>
<feature type="region of interest" description="Disordered" evidence="4">
    <location>
        <begin position="1"/>
        <end position="42"/>
    </location>
</feature>
<dbReference type="PROSITE" id="PS50097">
    <property type="entry name" value="BTB"/>
    <property type="match status" value="1"/>
</dbReference>
<comment type="pathway">
    <text evidence="2">Protein modification; protein ubiquitination.</text>
</comment>
<evidence type="ECO:0000313" key="7">
    <source>
        <dbReference type="Proteomes" id="UP000796880"/>
    </source>
</evidence>
<feature type="domain" description="BTB" evidence="5">
    <location>
        <begin position="143"/>
        <end position="224"/>
    </location>
</feature>
<feature type="region of interest" description="Disordered" evidence="4">
    <location>
        <begin position="54"/>
        <end position="125"/>
    </location>
</feature>
<protein>
    <recommendedName>
        <fullName evidence="5">BTB domain-containing protein</fullName>
    </recommendedName>
</protein>
<organism evidence="6 7">
    <name type="scientific">Rhamnella rubrinervis</name>
    <dbReference type="NCBI Taxonomy" id="2594499"/>
    <lineage>
        <taxon>Eukaryota</taxon>
        <taxon>Viridiplantae</taxon>
        <taxon>Streptophyta</taxon>
        <taxon>Embryophyta</taxon>
        <taxon>Tracheophyta</taxon>
        <taxon>Spermatophyta</taxon>
        <taxon>Magnoliopsida</taxon>
        <taxon>eudicotyledons</taxon>
        <taxon>Gunneridae</taxon>
        <taxon>Pentapetalae</taxon>
        <taxon>rosids</taxon>
        <taxon>fabids</taxon>
        <taxon>Rosales</taxon>
        <taxon>Rhamnaceae</taxon>
        <taxon>rhamnoid group</taxon>
        <taxon>Rhamneae</taxon>
        <taxon>Rhamnella</taxon>
    </lineage>
</organism>
<dbReference type="OrthoDB" id="671361at2759"/>
<dbReference type="Proteomes" id="UP000796880">
    <property type="component" value="Unassembled WGS sequence"/>
</dbReference>
<dbReference type="PANTHER" id="PTHR31060">
    <property type="entry name" value="OSJNBA0011J08.25 PROTEIN-RELATED"/>
    <property type="match status" value="1"/>
</dbReference>
<accession>A0A8K0GW13</accession>
<dbReference type="InterPro" id="IPR000210">
    <property type="entry name" value="BTB/POZ_dom"/>
</dbReference>
<dbReference type="GO" id="GO:0016567">
    <property type="term" value="P:protein ubiquitination"/>
    <property type="evidence" value="ECO:0007669"/>
    <property type="project" value="UniProtKB-UniPathway"/>
</dbReference>
<keyword evidence="7" id="KW-1185">Reference proteome</keyword>